<accession>H6BM99</accession>
<dbReference type="AlphaFoldDB" id="H6BM99"/>
<feature type="domain" description="BTB" evidence="2">
    <location>
        <begin position="14"/>
        <end position="80"/>
    </location>
</feature>
<keyword evidence="4" id="KW-1185">Reference proteome</keyword>
<dbReference type="InParanoid" id="H6BM99"/>
<dbReference type="RefSeq" id="XP_009153441.1">
    <property type="nucleotide sequence ID" value="XM_009155193.1"/>
</dbReference>
<dbReference type="GeneID" id="20305820"/>
<evidence type="ECO:0000259" key="2">
    <source>
        <dbReference type="PROSITE" id="PS50097"/>
    </source>
</evidence>
<dbReference type="Proteomes" id="UP000007304">
    <property type="component" value="Unassembled WGS sequence"/>
</dbReference>
<dbReference type="Gene3D" id="3.30.710.10">
    <property type="entry name" value="Potassium Channel Kv1.1, Chain A"/>
    <property type="match status" value="1"/>
</dbReference>
<evidence type="ECO:0000313" key="3">
    <source>
        <dbReference type="EMBL" id="EHY52980.1"/>
    </source>
</evidence>
<dbReference type="SMART" id="SM00225">
    <property type="entry name" value="BTB"/>
    <property type="match status" value="1"/>
</dbReference>
<organism evidence="3 4">
    <name type="scientific">Exophiala dermatitidis (strain ATCC 34100 / CBS 525.76 / NIH/UT8656)</name>
    <name type="common">Black yeast</name>
    <name type="synonym">Wangiella dermatitidis</name>
    <dbReference type="NCBI Taxonomy" id="858893"/>
    <lineage>
        <taxon>Eukaryota</taxon>
        <taxon>Fungi</taxon>
        <taxon>Dikarya</taxon>
        <taxon>Ascomycota</taxon>
        <taxon>Pezizomycotina</taxon>
        <taxon>Eurotiomycetes</taxon>
        <taxon>Chaetothyriomycetidae</taxon>
        <taxon>Chaetothyriales</taxon>
        <taxon>Herpotrichiellaceae</taxon>
        <taxon>Exophiala</taxon>
    </lineage>
</organism>
<keyword evidence="1" id="KW-0175">Coiled coil</keyword>
<dbReference type="VEuPathDB" id="FungiDB:HMPREF1120_01181"/>
<name>H6BM99_EXODN</name>
<dbReference type="HOGENOM" id="CLU_569905_0_0_1"/>
<dbReference type="Pfam" id="PF00651">
    <property type="entry name" value="BTB"/>
    <property type="match status" value="1"/>
</dbReference>
<dbReference type="PROSITE" id="PS50097">
    <property type="entry name" value="BTB"/>
    <property type="match status" value="1"/>
</dbReference>
<gene>
    <name evidence="3" type="ORF">HMPREF1120_01181</name>
</gene>
<protein>
    <recommendedName>
        <fullName evidence="2">BTB domain-containing protein</fullName>
    </recommendedName>
</protein>
<dbReference type="CDD" id="cd18186">
    <property type="entry name" value="BTB_POZ_ZBTB_KLHL-like"/>
    <property type="match status" value="1"/>
</dbReference>
<proteinExistence type="predicted"/>
<dbReference type="STRING" id="858893.H6BM99"/>
<dbReference type="EMBL" id="JH226130">
    <property type="protein sequence ID" value="EHY52980.1"/>
    <property type="molecule type" value="Genomic_DNA"/>
</dbReference>
<reference evidence="3" key="1">
    <citation type="submission" date="2011-07" db="EMBL/GenBank/DDBJ databases">
        <title>The Genome Sequence of Exophiala (Wangiella) dermatitidis NIH/UT8656.</title>
        <authorList>
            <consortium name="The Broad Institute Genome Sequencing Platform"/>
            <person name="Cuomo C."/>
            <person name="Wang Z."/>
            <person name="Hunicke-Smith S."/>
            <person name="Szanislo P.J."/>
            <person name="Earl A."/>
            <person name="Young S.K."/>
            <person name="Zeng Q."/>
            <person name="Gargeya S."/>
            <person name="Fitzgerald M."/>
            <person name="Haas B."/>
            <person name="Abouelleil A."/>
            <person name="Alvarado L."/>
            <person name="Arachchi H.M."/>
            <person name="Berlin A."/>
            <person name="Brown A."/>
            <person name="Chapman S.B."/>
            <person name="Chen Z."/>
            <person name="Dunbar C."/>
            <person name="Freedman E."/>
            <person name="Gearin G."/>
            <person name="Gellesch M."/>
            <person name="Goldberg J."/>
            <person name="Griggs A."/>
            <person name="Gujja S."/>
            <person name="Heiman D."/>
            <person name="Howarth C."/>
            <person name="Larson L."/>
            <person name="Lui A."/>
            <person name="MacDonald P.J.P."/>
            <person name="Montmayeur A."/>
            <person name="Murphy C."/>
            <person name="Neiman D."/>
            <person name="Pearson M."/>
            <person name="Priest M."/>
            <person name="Roberts A."/>
            <person name="Saif S."/>
            <person name="Shea T."/>
            <person name="Shenoy N."/>
            <person name="Sisk P."/>
            <person name="Stolte C."/>
            <person name="Sykes S."/>
            <person name="Wortman J."/>
            <person name="Nusbaum C."/>
            <person name="Birren B."/>
        </authorList>
    </citation>
    <scope>NUCLEOTIDE SEQUENCE</scope>
    <source>
        <strain evidence="3">NIH/UT8656</strain>
    </source>
</reference>
<evidence type="ECO:0000313" key="4">
    <source>
        <dbReference type="Proteomes" id="UP000007304"/>
    </source>
</evidence>
<dbReference type="InterPro" id="IPR000210">
    <property type="entry name" value="BTB/POZ_dom"/>
</dbReference>
<feature type="coiled-coil region" evidence="1">
    <location>
        <begin position="370"/>
        <end position="432"/>
    </location>
</feature>
<evidence type="ECO:0000256" key="1">
    <source>
        <dbReference type="SAM" id="Coils"/>
    </source>
</evidence>
<dbReference type="InterPro" id="IPR011333">
    <property type="entry name" value="SKP1/BTB/POZ_sf"/>
</dbReference>
<sequence length="479" mass="53689">MGTLGNLLSTAEGCNFVLICEGEFFFVHKSVLAAQSTVLKEATCNSDFLLGEAYVTVDIPPPVFRKVLCFLYRGDISDFPGLAHLTGSQRVSPPVQYFHRTFPVTNTFLKTVIGKPAPNPSKDSSLPPRDLISIDQKWSILVGKQCTVKDLYDENVCSNPAAISQEMDVYAAADKLHISTLKELSMKKALGWFAKELQAGLPLSDDLRKIADFVLRSQRAFVKPFFCIYAKFLPTLGMDPFFAKLMEELDPDSFEMCSKIHSQFMAERNQFDKALEQSKQQIALLEGDVTLLKAENESAAKTLGAKTESLRAALSAAQAGQIAAEAKADLLGNLNKGLQTDLLISKVEVQRAKEKIKPEPKLDVQVIKDNTAKDKEIEKLKQEIATAREKLKFQRTAHDKFKKGLKIDKNEKEQLSQELSDLQTNLDALINDINNSGHCHGCRRQWNMKLDQDRYPAIRLRCKLCRKDSWYYSNGQGSR</sequence>
<dbReference type="SUPFAM" id="SSF54695">
    <property type="entry name" value="POZ domain"/>
    <property type="match status" value="1"/>
</dbReference>
<feature type="coiled-coil region" evidence="1">
    <location>
        <begin position="268"/>
        <end position="295"/>
    </location>
</feature>
<dbReference type="OrthoDB" id="6359816at2759"/>